<comment type="caution">
    <text evidence="11">The sequence shown here is derived from an EMBL/GenBank/DDBJ whole genome shotgun (WGS) entry which is preliminary data.</text>
</comment>
<keyword evidence="6 7" id="KW-0720">Serine protease</keyword>
<dbReference type="InterPro" id="IPR036852">
    <property type="entry name" value="Peptidase_S8/S53_dom_sf"/>
</dbReference>
<comment type="subcellular location">
    <subcellularLocation>
        <location evidence="1">Secreted</location>
    </subcellularLocation>
</comment>
<feature type="signal peptide" evidence="8">
    <location>
        <begin position="1"/>
        <end position="24"/>
    </location>
</feature>
<dbReference type="InterPro" id="IPR054399">
    <property type="entry name" value="Fervidolysin-like_N_prodom"/>
</dbReference>
<dbReference type="SUPFAM" id="SSF52743">
    <property type="entry name" value="Subtilisin-like"/>
    <property type="match status" value="1"/>
</dbReference>
<dbReference type="Pfam" id="PF22148">
    <property type="entry name" value="Fervidolysin_NPro-like"/>
    <property type="match status" value="1"/>
</dbReference>
<evidence type="ECO:0000256" key="4">
    <source>
        <dbReference type="ARBA" id="ARBA00022670"/>
    </source>
</evidence>
<dbReference type="PROSITE" id="PS51892">
    <property type="entry name" value="SUBTILASE"/>
    <property type="match status" value="1"/>
</dbReference>
<evidence type="ECO:0000259" key="10">
    <source>
        <dbReference type="Pfam" id="PF22148"/>
    </source>
</evidence>
<dbReference type="EMBL" id="JBHTBW010000062">
    <property type="protein sequence ID" value="MFC7442900.1"/>
    <property type="molecule type" value="Genomic_DNA"/>
</dbReference>
<comment type="similarity">
    <text evidence="2 7">Belongs to the peptidase S8 family.</text>
</comment>
<dbReference type="InterPro" id="IPR000209">
    <property type="entry name" value="Peptidase_S8/S53_dom"/>
</dbReference>
<dbReference type="PANTHER" id="PTHR43806">
    <property type="entry name" value="PEPTIDASE S8"/>
    <property type="match status" value="1"/>
</dbReference>
<organism evidence="11 12">
    <name type="scientific">Laceyella putida</name>
    <dbReference type="NCBI Taxonomy" id="110101"/>
    <lineage>
        <taxon>Bacteria</taxon>
        <taxon>Bacillati</taxon>
        <taxon>Bacillota</taxon>
        <taxon>Bacilli</taxon>
        <taxon>Bacillales</taxon>
        <taxon>Thermoactinomycetaceae</taxon>
        <taxon>Laceyella</taxon>
    </lineage>
</organism>
<dbReference type="Proteomes" id="UP001596500">
    <property type="component" value="Unassembled WGS sequence"/>
</dbReference>
<evidence type="ECO:0000256" key="5">
    <source>
        <dbReference type="ARBA" id="ARBA00022801"/>
    </source>
</evidence>
<accession>A0ABW2RP97</accession>
<evidence type="ECO:0000256" key="1">
    <source>
        <dbReference type="ARBA" id="ARBA00004613"/>
    </source>
</evidence>
<dbReference type="PANTHER" id="PTHR43806:SF11">
    <property type="entry name" value="CEREVISIN-RELATED"/>
    <property type="match status" value="1"/>
</dbReference>
<keyword evidence="5 7" id="KW-0378">Hydrolase</keyword>
<evidence type="ECO:0000256" key="2">
    <source>
        <dbReference type="ARBA" id="ARBA00011073"/>
    </source>
</evidence>
<dbReference type="RefSeq" id="WP_379867073.1">
    <property type="nucleotide sequence ID" value="NZ_JBHTBW010000062.1"/>
</dbReference>
<dbReference type="PRINTS" id="PR00723">
    <property type="entry name" value="SUBTILISIN"/>
</dbReference>
<sequence>MIPKRFMMFAILLLIFSLPTLAFAQPAKQTSFAPDQLIVKFKESASIQTKANIHQQNDAKVLKRNEKLGFEVIQFKGKSVSEMMNKYKKLPQVEYVEPNYIAHALAAPNDPYYPQQWGLQKIGGPFTGTENSVKLAVIDTGVLADHPDLSGKVIQGWDFVDDDSVSQDGNGHGTAMAGIAAANINNGIGVAGTTNTAQILAIRVLNDSGSGTFADIASGISYAADQGAKVINLSLGGSTSSIALETAVNYAWSKGAVLVAAAGSSASTTPSYPAYYTNVIAVACTDQNDNKCSFSSYGNWIDVGAPGVNIITTYLGGAYQTLSGVSMSTAFVSGAAAYLASQGKTNTQIRYAIEDQCPVPVPGQSFGRLRIICP</sequence>
<evidence type="ECO:0000313" key="11">
    <source>
        <dbReference type="EMBL" id="MFC7442900.1"/>
    </source>
</evidence>
<feature type="chain" id="PRO_5046596873" evidence="8">
    <location>
        <begin position="25"/>
        <end position="374"/>
    </location>
</feature>
<evidence type="ECO:0000256" key="3">
    <source>
        <dbReference type="ARBA" id="ARBA00022525"/>
    </source>
</evidence>
<keyword evidence="8" id="KW-0732">Signal</keyword>
<dbReference type="InterPro" id="IPR050131">
    <property type="entry name" value="Peptidase_S8_subtilisin-like"/>
</dbReference>
<keyword evidence="4 7" id="KW-0645">Protease</keyword>
<feature type="active site" description="Charge relay system" evidence="7">
    <location>
        <position position="326"/>
    </location>
</feature>
<protein>
    <submittedName>
        <fullName evidence="11">S8 family serine peptidase</fullName>
    </submittedName>
</protein>
<dbReference type="Gene3D" id="3.40.50.200">
    <property type="entry name" value="Peptidase S8/S53 domain"/>
    <property type="match status" value="1"/>
</dbReference>
<evidence type="ECO:0000256" key="6">
    <source>
        <dbReference type="ARBA" id="ARBA00022825"/>
    </source>
</evidence>
<dbReference type="Pfam" id="PF00082">
    <property type="entry name" value="Peptidase_S8"/>
    <property type="match status" value="1"/>
</dbReference>
<dbReference type="CDD" id="cd07484">
    <property type="entry name" value="Peptidases_S8_Thermitase_like"/>
    <property type="match status" value="1"/>
</dbReference>
<evidence type="ECO:0000259" key="9">
    <source>
        <dbReference type="Pfam" id="PF00082"/>
    </source>
</evidence>
<gene>
    <name evidence="11" type="ORF">ACFQNG_17660</name>
</gene>
<feature type="active site" description="Charge relay system" evidence="7">
    <location>
        <position position="172"/>
    </location>
</feature>
<proteinExistence type="inferred from homology"/>
<reference evidence="12" key="1">
    <citation type="journal article" date="2019" name="Int. J. Syst. Evol. Microbiol.">
        <title>The Global Catalogue of Microorganisms (GCM) 10K type strain sequencing project: providing services to taxonomists for standard genome sequencing and annotation.</title>
        <authorList>
            <consortium name="The Broad Institute Genomics Platform"/>
            <consortium name="The Broad Institute Genome Sequencing Center for Infectious Disease"/>
            <person name="Wu L."/>
            <person name="Ma J."/>
        </authorList>
    </citation>
    <scope>NUCLEOTIDE SEQUENCE [LARGE SCALE GENOMIC DNA]</scope>
    <source>
        <strain evidence="12">CGMCC 1.12942</strain>
    </source>
</reference>
<feature type="domain" description="Fervidolysin-like N-terminal prodomain" evidence="10">
    <location>
        <begin position="25"/>
        <end position="99"/>
    </location>
</feature>
<keyword evidence="12" id="KW-1185">Reference proteome</keyword>
<evidence type="ECO:0000256" key="7">
    <source>
        <dbReference type="PROSITE-ProRule" id="PRU01240"/>
    </source>
</evidence>
<feature type="domain" description="Peptidase S8/S53" evidence="9">
    <location>
        <begin position="131"/>
        <end position="355"/>
    </location>
</feature>
<evidence type="ECO:0000313" key="12">
    <source>
        <dbReference type="Proteomes" id="UP001596500"/>
    </source>
</evidence>
<keyword evidence="3" id="KW-0964">Secreted</keyword>
<dbReference type="InterPro" id="IPR034084">
    <property type="entry name" value="Thermitase-like_dom"/>
</dbReference>
<name>A0ABW2RP97_9BACL</name>
<dbReference type="InterPro" id="IPR015500">
    <property type="entry name" value="Peptidase_S8_subtilisin-rel"/>
</dbReference>
<evidence type="ECO:0000256" key="8">
    <source>
        <dbReference type="SAM" id="SignalP"/>
    </source>
</evidence>
<feature type="active site" description="Charge relay system" evidence="7">
    <location>
        <position position="139"/>
    </location>
</feature>